<evidence type="ECO:0000256" key="1">
    <source>
        <dbReference type="SAM" id="SignalP"/>
    </source>
</evidence>
<organism evidence="2 3">
    <name type="scientific">Salicibibacter cibarius</name>
    <dbReference type="NCBI Taxonomy" id="2743000"/>
    <lineage>
        <taxon>Bacteria</taxon>
        <taxon>Bacillati</taxon>
        <taxon>Bacillota</taxon>
        <taxon>Bacilli</taxon>
        <taxon>Bacillales</taxon>
        <taxon>Bacillaceae</taxon>
        <taxon>Salicibibacter</taxon>
    </lineage>
</organism>
<protein>
    <submittedName>
        <fullName evidence="2">Uncharacterized protein</fullName>
    </submittedName>
</protein>
<feature type="signal peptide" evidence="1">
    <location>
        <begin position="1"/>
        <end position="20"/>
    </location>
</feature>
<proteinExistence type="predicted"/>
<name>A0A7T7CCK6_9BACI</name>
<dbReference type="Proteomes" id="UP000595823">
    <property type="component" value="Chromosome"/>
</dbReference>
<gene>
    <name evidence="2" type="ORF">HUG15_16965</name>
</gene>
<evidence type="ECO:0000313" key="3">
    <source>
        <dbReference type="Proteomes" id="UP000595823"/>
    </source>
</evidence>
<feature type="chain" id="PRO_5038504848" evidence="1">
    <location>
        <begin position="21"/>
        <end position="297"/>
    </location>
</feature>
<keyword evidence="1" id="KW-0732">Signal</keyword>
<dbReference type="KEGG" id="scia:HUG15_16965"/>
<dbReference type="PROSITE" id="PS51257">
    <property type="entry name" value="PROKAR_LIPOPROTEIN"/>
    <property type="match status" value="1"/>
</dbReference>
<dbReference type="AlphaFoldDB" id="A0A7T7CCK6"/>
<dbReference type="EMBL" id="CP054705">
    <property type="protein sequence ID" value="QQK77099.1"/>
    <property type="molecule type" value="Genomic_DNA"/>
</dbReference>
<dbReference type="Pfam" id="PF20316">
    <property type="entry name" value="DUF6612"/>
    <property type="match status" value="2"/>
</dbReference>
<keyword evidence="3" id="KW-1185">Reference proteome</keyword>
<sequence length="297" mass="33806">MMKIFLVLLLATIVSSCSPGSEHEPVSNEPEDQYTTNIEDPEEIAAILEEAQTVEEEVNSWSMMTSISQDMTGDEINEKTEMGVSSRLMLDPLVGHVEVDMEILNADVDYAMYFSEEATYLSVIDDGDDEGDRLWQREWEKITGEDHEEISEGFYEESIVNYDVLLDHVDELTLTLYEADYFKEQHEDYEGDGLYTLSWQGDSNIYHELLVHEDLVDEANPPASVERFHFSFDFEKDTYHPKHIYTSMNGTTDFEGEVVHIEETMSSSFSSINALEEGDLRVPDQVEQAADEVNGGS</sequence>
<evidence type="ECO:0000313" key="2">
    <source>
        <dbReference type="EMBL" id="QQK77099.1"/>
    </source>
</evidence>
<accession>A0A7T7CCK6</accession>
<dbReference type="InterPro" id="IPR046720">
    <property type="entry name" value="DUF6612"/>
</dbReference>
<reference evidence="2 3" key="1">
    <citation type="submission" date="2020-06" db="EMBL/GenBank/DDBJ databases">
        <title>Genomic analysis of Salicibibacter sp. NKC5-3.</title>
        <authorList>
            <person name="Oh Y.J."/>
        </authorList>
    </citation>
    <scope>NUCLEOTIDE SEQUENCE [LARGE SCALE GENOMIC DNA]</scope>
    <source>
        <strain evidence="2 3">NKC5-3</strain>
    </source>
</reference>
<dbReference type="RefSeq" id="WP_200124224.1">
    <property type="nucleotide sequence ID" value="NZ_CP054705.1"/>
</dbReference>